<evidence type="ECO:0000313" key="10">
    <source>
        <dbReference type="EMBL" id="PWA37484.1"/>
    </source>
</evidence>
<organism evidence="10 11">
    <name type="scientific">Artemisia annua</name>
    <name type="common">Sweet wormwood</name>
    <dbReference type="NCBI Taxonomy" id="35608"/>
    <lineage>
        <taxon>Eukaryota</taxon>
        <taxon>Viridiplantae</taxon>
        <taxon>Streptophyta</taxon>
        <taxon>Embryophyta</taxon>
        <taxon>Tracheophyta</taxon>
        <taxon>Spermatophyta</taxon>
        <taxon>Magnoliopsida</taxon>
        <taxon>eudicotyledons</taxon>
        <taxon>Gunneridae</taxon>
        <taxon>Pentapetalae</taxon>
        <taxon>asterids</taxon>
        <taxon>campanulids</taxon>
        <taxon>Asterales</taxon>
        <taxon>Asteraceae</taxon>
        <taxon>Asteroideae</taxon>
        <taxon>Anthemideae</taxon>
        <taxon>Artemisiinae</taxon>
        <taxon>Artemisia</taxon>
    </lineage>
</organism>
<evidence type="ECO:0000256" key="5">
    <source>
        <dbReference type="ARBA" id="ARBA00022771"/>
    </source>
</evidence>
<evidence type="ECO:0000256" key="1">
    <source>
        <dbReference type="ARBA" id="ARBA00000900"/>
    </source>
</evidence>
<evidence type="ECO:0000256" key="3">
    <source>
        <dbReference type="ARBA" id="ARBA00022679"/>
    </source>
</evidence>
<dbReference type="InterPro" id="IPR001841">
    <property type="entry name" value="Znf_RING"/>
</dbReference>
<evidence type="ECO:0000313" key="11">
    <source>
        <dbReference type="Proteomes" id="UP000245207"/>
    </source>
</evidence>
<comment type="caution">
    <text evidence="10">The sequence shown here is derived from an EMBL/GenBank/DDBJ whole genome shotgun (WGS) entry which is preliminary data.</text>
</comment>
<proteinExistence type="predicted"/>
<dbReference type="Gene3D" id="3.30.40.10">
    <property type="entry name" value="Zinc/RING finger domain, C3HC4 (zinc finger)"/>
    <property type="match status" value="1"/>
</dbReference>
<dbReference type="Pfam" id="PF13639">
    <property type="entry name" value="zf-RING_2"/>
    <property type="match status" value="1"/>
</dbReference>
<evidence type="ECO:0000256" key="8">
    <source>
        <dbReference type="PROSITE-ProRule" id="PRU00175"/>
    </source>
</evidence>
<keyword evidence="11" id="KW-1185">Reference proteome</keyword>
<dbReference type="EMBL" id="PKPP01016700">
    <property type="protein sequence ID" value="PWA37484.1"/>
    <property type="molecule type" value="Genomic_DNA"/>
</dbReference>
<evidence type="ECO:0000256" key="2">
    <source>
        <dbReference type="ARBA" id="ARBA00012483"/>
    </source>
</evidence>
<dbReference type="EC" id="2.3.2.27" evidence="2"/>
<gene>
    <name evidence="10" type="ORF">CTI12_AA591100</name>
</gene>
<dbReference type="PANTHER" id="PTHR22937">
    <property type="entry name" value="E3 UBIQUITIN-PROTEIN LIGASE RNF165"/>
    <property type="match status" value="1"/>
</dbReference>
<evidence type="ECO:0000256" key="4">
    <source>
        <dbReference type="ARBA" id="ARBA00022723"/>
    </source>
</evidence>
<dbReference type="AlphaFoldDB" id="A0A2U1KL31"/>
<reference evidence="10 11" key="1">
    <citation type="journal article" date="2018" name="Mol. Plant">
        <title>The genome of Artemisia annua provides insight into the evolution of Asteraceae family and artemisinin biosynthesis.</title>
        <authorList>
            <person name="Shen Q."/>
            <person name="Zhang L."/>
            <person name="Liao Z."/>
            <person name="Wang S."/>
            <person name="Yan T."/>
            <person name="Shi P."/>
            <person name="Liu M."/>
            <person name="Fu X."/>
            <person name="Pan Q."/>
            <person name="Wang Y."/>
            <person name="Lv Z."/>
            <person name="Lu X."/>
            <person name="Zhang F."/>
            <person name="Jiang W."/>
            <person name="Ma Y."/>
            <person name="Chen M."/>
            <person name="Hao X."/>
            <person name="Li L."/>
            <person name="Tang Y."/>
            <person name="Lv G."/>
            <person name="Zhou Y."/>
            <person name="Sun X."/>
            <person name="Brodelius P.E."/>
            <person name="Rose J.K.C."/>
            <person name="Tang K."/>
        </authorList>
    </citation>
    <scope>NUCLEOTIDE SEQUENCE [LARGE SCALE GENOMIC DNA]</scope>
    <source>
        <strain evidence="11">cv. Huhao1</strain>
        <tissue evidence="10">Leaf</tissue>
    </source>
</reference>
<dbReference type="CDD" id="cd16454">
    <property type="entry name" value="RING-H2_PA-TM-RING"/>
    <property type="match status" value="1"/>
</dbReference>
<keyword evidence="3" id="KW-0808">Transferase</keyword>
<dbReference type="InterPro" id="IPR045191">
    <property type="entry name" value="MBR1/2-like"/>
</dbReference>
<keyword evidence="6" id="KW-0833">Ubl conjugation pathway</keyword>
<evidence type="ECO:0000259" key="9">
    <source>
        <dbReference type="PROSITE" id="PS50089"/>
    </source>
</evidence>
<keyword evidence="5 8" id="KW-0863">Zinc-finger</keyword>
<name>A0A2U1KL31_ARTAN</name>
<dbReference type="SMART" id="SM00184">
    <property type="entry name" value="RING"/>
    <property type="match status" value="1"/>
</dbReference>
<dbReference type="Proteomes" id="UP000245207">
    <property type="component" value="Unassembled WGS sequence"/>
</dbReference>
<dbReference type="PROSITE" id="PS50089">
    <property type="entry name" value="ZF_RING_2"/>
    <property type="match status" value="1"/>
</dbReference>
<feature type="domain" description="RING-type" evidence="9">
    <location>
        <begin position="106"/>
        <end position="147"/>
    </location>
</feature>
<dbReference type="PANTHER" id="PTHR22937:SF65">
    <property type="entry name" value="E3 UBIQUITIN-PROTEIN LIGASE ARK2C"/>
    <property type="match status" value="1"/>
</dbReference>
<accession>A0A2U1KL31</accession>
<dbReference type="GO" id="GO:0008270">
    <property type="term" value="F:zinc ion binding"/>
    <property type="evidence" value="ECO:0007669"/>
    <property type="project" value="UniProtKB-KW"/>
</dbReference>
<comment type="catalytic activity">
    <reaction evidence="1">
        <text>S-ubiquitinyl-[E2 ubiquitin-conjugating enzyme]-L-cysteine + [acceptor protein]-L-lysine = [E2 ubiquitin-conjugating enzyme]-L-cysteine + N(6)-ubiquitinyl-[acceptor protein]-L-lysine.</text>
        <dbReference type="EC" id="2.3.2.27"/>
    </reaction>
</comment>
<keyword evidence="7" id="KW-0862">Zinc</keyword>
<evidence type="ECO:0000256" key="7">
    <source>
        <dbReference type="ARBA" id="ARBA00022833"/>
    </source>
</evidence>
<dbReference type="InterPro" id="IPR013083">
    <property type="entry name" value="Znf_RING/FYVE/PHD"/>
</dbReference>
<dbReference type="STRING" id="35608.A0A2U1KL31"/>
<evidence type="ECO:0000256" key="6">
    <source>
        <dbReference type="ARBA" id="ARBA00022786"/>
    </source>
</evidence>
<sequence length="153" mass="17797">MSSRLVTLTQTSPSFIIQFLKNLRRSILNRNYFQQLVEIILSMPSTLLNLIIERSYKDVLQLEEEEVVQVLAGLQEENNNIGAPGSSRAKISNKKIILLDKMEEDCSICLEEFKENQTIRKLVCRHEFHVDCIETWLYQKNVCPLCRNIPMPI</sequence>
<dbReference type="OrthoDB" id="8062037at2759"/>
<dbReference type="GO" id="GO:0061630">
    <property type="term" value="F:ubiquitin protein ligase activity"/>
    <property type="evidence" value="ECO:0007669"/>
    <property type="project" value="UniProtKB-EC"/>
</dbReference>
<keyword evidence="4" id="KW-0479">Metal-binding</keyword>
<protein>
    <recommendedName>
        <fullName evidence="2">RING-type E3 ubiquitin transferase</fullName>
        <ecNumber evidence="2">2.3.2.27</ecNumber>
    </recommendedName>
</protein>
<dbReference type="SUPFAM" id="SSF57850">
    <property type="entry name" value="RING/U-box"/>
    <property type="match status" value="1"/>
</dbReference>